<dbReference type="Proteomes" id="UP000737018">
    <property type="component" value="Unassembled WGS sequence"/>
</dbReference>
<dbReference type="AlphaFoldDB" id="A0A8J4QFE6"/>
<reference evidence="2" key="1">
    <citation type="submission" date="2020-03" db="EMBL/GenBank/DDBJ databases">
        <title>Castanea mollissima Vanexum genome sequencing.</title>
        <authorList>
            <person name="Staton M."/>
        </authorList>
    </citation>
    <scope>NUCLEOTIDE SEQUENCE</scope>
    <source>
        <tissue evidence="2">Leaf</tissue>
    </source>
</reference>
<dbReference type="CDD" id="cd00570">
    <property type="entry name" value="GST_N_family"/>
    <property type="match status" value="1"/>
</dbReference>
<evidence type="ECO:0000313" key="2">
    <source>
        <dbReference type="EMBL" id="KAF3952845.1"/>
    </source>
</evidence>
<dbReference type="PANTHER" id="PTHR44372:SF1">
    <property type="entry name" value="ELONGATION FACTOR 1-GAMMA 3"/>
    <property type="match status" value="1"/>
</dbReference>
<feature type="domain" description="GST N-terminal" evidence="1">
    <location>
        <begin position="57"/>
        <end position="82"/>
    </location>
</feature>
<dbReference type="Pfam" id="PF02798">
    <property type="entry name" value="GST_N"/>
    <property type="match status" value="1"/>
</dbReference>
<gene>
    <name evidence="2" type="ORF">CMV_021645</name>
</gene>
<evidence type="ECO:0000259" key="1">
    <source>
        <dbReference type="Pfam" id="PF02798"/>
    </source>
</evidence>
<name>A0A8J4QFE6_9ROSI</name>
<dbReference type="InterPro" id="IPR044628">
    <property type="entry name" value="EF-1-gamma_plant"/>
</dbReference>
<comment type="caution">
    <text evidence="2">The sequence shown here is derived from an EMBL/GenBank/DDBJ whole genome shotgun (WGS) entry which is preliminary data.</text>
</comment>
<dbReference type="GO" id="GO:0004364">
    <property type="term" value="F:glutathione transferase activity"/>
    <property type="evidence" value="ECO:0007669"/>
    <property type="project" value="InterPro"/>
</dbReference>
<dbReference type="OrthoDB" id="1606621at2759"/>
<keyword evidence="3" id="KW-1185">Reference proteome</keyword>
<accession>A0A8J4QFE6</accession>
<protein>
    <recommendedName>
        <fullName evidence="1">GST N-terminal domain-containing protein</fullName>
    </recommendedName>
</protein>
<sequence>MVHIQQWIDIASFEIDANILAFCRPKIGRAVYLPLTLHAGKTKKKILTRFSSAIVAECMHEKVPVLETQDSPVFESNAIACYGPQPTYIQQWIDFASFEIEANMSCLFWLLQRSHLNQKNLPNQSLKMNLKKEAKKELVKPKLEVGE</sequence>
<evidence type="ECO:0000313" key="3">
    <source>
        <dbReference type="Proteomes" id="UP000737018"/>
    </source>
</evidence>
<dbReference type="EMBL" id="JRKL02004331">
    <property type="protein sequence ID" value="KAF3952845.1"/>
    <property type="molecule type" value="Genomic_DNA"/>
</dbReference>
<dbReference type="InterPro" id="IPR004045">
    <property type="entry name" value="Glutathione_S-Trfase_N"/>
</dbReference>
<dbReference type="PANTHER" id="PTHR44372">
    <property type="entry name" value="ELONGATION FACTOR 1-GAMMA 1-RELATED"/>
    <property type="match status" value="1"/>
</dbReference>
<proteinExistence type="predicted"/>
<organism evidence="2 3">
    <name type="scientific">Castanea mollissima</name>
    <name type="common">Chinese chestnut</name>
    <dbReference type="NCBI Taxonomy" id="60419"/>
    <lineage>
        <taxon>Eukaryota</taxon>
        <taxon>Viridiplantae</taxon>
        <taxon>Streptophyta</taxon>
        <taxon>Embryophyta</taxon>
        <taxon>Tracheophyta</taxon>
        <taxon>Spermatophyta</taxon>
        <taxon>Magnoliopsida</taxon>
        <taxon>eudicotyledons</taxon>
        <taxon>Gunneridae</taxon>
        <taxon>Pentapetalae</taxon>
        <taxon>rosids</taxon>
        <taxon>fabids</taxon>
        <taxon>Fagales</taxon>
        <taxon>Fagaceae</taxon>
        <taxon>Castanea</taxon>
    </lineage>
</organism>